<gene>
    <name evidence="13" type="ORF">UW20_C0011G0012</name>
</gene>
<reference evidence="13 14" key="1">
    <citation type="journal article" date="2015" name="Nature">
        <title>rRNA introns, odd ribosomes, and small enigmatic genomes across a large radiation of phyla.</title>
        <authorList>
            <person name="Brown C.T."/>
            <person name="Hug L.A."/>
            <person name="Thomas B.C."/>
            <person name="Sharon I."/>
            <person name="Castelle C.J."/>
            <person name="Singh A."/>
            <person name="Wilkins M.J."/>
            <person name="Williams K.H."/>
            <person name="Banfield J.F."/>
        </authorList>
    </citation>
    <scope>NUCLEOTIDE SEQUENCE [LARGE SCALE GENOMIC DNA]</scope>
</reference>
<protein>
    <recommendedName>
        <fullName evidence="5">Trigger factor</fullName>
        <ecNumber evidence="4">5.2.1.8</ecNumber>
    </recommendedName>
    <alternativeName>
        <fullName evidence="9">PPIase</fullName>
    </alternativeName>
</protein>
<evidence type="ECO:0000256" key="1">
    <source>
        <dbReference type="ARBA" id="ARBA00000971"/>
    </source>
</evidence>
<evidence type="ECO:0000256" key="6">
    <source>
        <dbReference type="ARBA" id="ARBA00023110"/>
    </source>
</evidence>
<comment type="catalytic activity">
    <reaction evidence="1">
        <text>[protein]-peptidylproline (omega=180) = [protein]-peptidylproline (omega=0)</text>
        <dbReference type="Rhea" id="RHEA:16237"/>
        <dbReference type="Rhea" id="RHEA-COMP:10747"/>
        <dbReference type="Rhea" id="RHEA-COMP:10748"/>
        <dbReference type="ChEBI" id="CHEBI:83833"/>
        <dbReference type="ChEBI" id="CHEBI:83834"/>
        <dbReference type="EC" id="5.2.1.8"/>
    </reaction>
</comment>
<dbReference type="GO" id="GO:0043335">
    <property type="term" value="P:protein unfolding"/>
    <property type="evidence" value="ECO:0007669"/>
    <property type="project" value="TreeGrafter"/>
</dbReference>
<dbReference type="InterPro" id="IPR037041">
    <property type="entry name" value="Trigger_fac_C_sf"/>
</dbReference>
<dbReference type="GO" id="GO:0051083">
    <property type="term" value="P:'de novo' cotranslational protein folding"/>
    <property type="evidence" value="ECO:0007669"/>
    <property type="project" value="TreeGrafter"/>
</dbReference>
<sequence>MPDKITSVIARETDGNIQITFTVPFSVIRKEEDETLKEFAKDAEIPGFRKGMAPIAKVAEKIPQSKIVEHSLGHILPKALSEAVTENNLKIAVYPKFELISAEEGKDWQVRGITCELPEVNLGDYKKAVQGAFRASTLWTPDKGKPEEKKELSAEQKEQVVIKTLLENVKITIPAILIEEEADSRLSNLLSRLEKLGLALETYLSSIGKKADDLRADYANQAKDAIALDLILTKIAQEKDIKVDPKDVDSAMGVAQVSKTSENGTPEDPEGRKRLLESILKRRGALDFLIKLG</sequence>
<feature type="domain" description="Trigger factor C-terminal" evidence="12">
    <location>
        <begin position="147"/>
        <end position="252"/>
    </location>
</feature>
<dbReference type="GO" id="GO:0003755">
    <property type="term" value="F:peptidyl-prolyl cis-trans isomerase activity"/>
    <property type="evidence" value="ECO:0007669"/>
    <property type="project" value="UniProtKB-KW"/>
</dbReference>
<dbReference type="Gene3D" id="1.10.3120.10">
    <property type="entry name" value="Trigger factor, C-terminal domain"/>
    <property type="match status" value="1"/>
</dbReference>
<dbReference type="InterPro" id="IPR005215">
    <property type="entry name" value="Trig_fac"/>
</dbReference>
<evidence type="ECO:0000313" key="13">
    <source>
        <dbReference type="EMBL" id="KKT32642.1"/>
    </source>
</evidence>
<evidence type="ECO:0000256" key="5">
    <source>
        <dbReference type="ARBA" id="ARBA00016902"/>
    </source>
</evidence>
<evidence type="ECO:0000256" key="3">
    <source>
        <dbReference type="ARBA" id="ARBA00005464"/>
    </source>
</evidence>
<evidence type="ECO:0000256" key="4">
    <source>
        <dbReference type="ARBA" id="ARBA00013194"/>
    </source>
</evidence>
<evidence type="ECO:0000256" key="8">
    <source>
        <dbReference type="ARBA" id="ARBA00023235"/>
    </source>
</evidence>
<accession>A0A837I747</accession>
<organism evidence="13 14">
    <name type="scientific">Candidatus Woesebacteria bacterium GW2011_GWB1_44_11</name>
    <dbReference type="NCBI Taxonomy" id="1618579"/>
    <lineage>
        <taxon>Bacteria</taxon>
        <taxon>Candidatus Woeseibacteriota</taxon>
    </lineage>
</organism>
<dbReference type="SUPFAM" id="SSF109998">
    <property type="entry name" value="Triger factor/SurA peptide-binding domain-like"/>
    <property type="match status" value="1"/>
</dbReference>
<dbReference type="GO" id="GO:0044183">
    <property type="term" value="F:protein folding chaperone"/>
    <property type="evidence" value="ECO:0007669"/>
    <property type="project" value="TreeGrafter"/>
</dbReference>
<feature type="region of interest" description="Disordered" evidence="10">
    <location>
        <begin position="253"/>
        <end position="272"/>
    </location>
</feature>
<keyword evidence="7" id="KW-0143">Chaperone</keyword>
<evidence type="ECO:0000259" key="12">
    <source>
        <dbReference type="Pfam" id="PF05698"/>
    </source>
</evidence>
<name>A0A837I747_9BACT</name>
<keyword evidence="6" id="KW-0697">Rotamase</keyword>
<dbReference type="PANTHER" id="PTHR30560">
    <property type="entry name" value="TRIGGER FACTOR CHAPERONE AND PEPTIDYL-PROLYL CIS/TRANS ISOMERASE"/>
    <property type="match status" value="1"/>
</dbReference>
<dbReference type="InterPro" id="IPR008880">
    <property type="entry name" value="Trigger_fac_C"/>
</dbReference>
<dbReference type="Pfam" id="PF05697">
    <property type="entry name" value="Trigger_N"/>
    <property type="match status" value="1"/>
</dbReference>
<evidence type="ECO:0000313" key="14">
    <source>
        <dbReference type="Proteomes" id="UP000034012"/>
    </source>
</evidence>
<dbReference type="GO" id="GO:0015031">
    <property type="term" value="P:protein transport"/>
    <property type="evidence" value="ECO:0007669"/>
    <property type="project" value="InterPro"/>
</dbReference>
<keyword evidence="8" id="KW-0413">Isomerase</keyword>
<evidence type="ECO:0000256" key="2">
    <source>
        <dbReference type="ARBA" id="ARBA00004496"/>
    </source>
</evidence>
<evidence type="ECO:0000256" key="9">
    <source>
        <dbReference type="ARBA" id="ARBA00029986"/>
    </source>
</evidence>
<comment type="similarity">
    <text evidence="3">Belongs to the FKBP-type PPIase family. Tig subfamily.</text>
</comment>
<dbReference type="InterPro" id="IPR027304">
    <property type="entry name" value="Trigger_fact/SurA_dom_sf"/>
</dbReference>
<evidence type="ECO:0000256" key="10">
    <source>
        <dbReference type="SAM" id="MobiDB-lite"/>
    </source>
</evidence>
<dbReference type="SUPFAM" id="SSF102735">
    <property type="entry name" value="Trigger factor ribosome-binding domain"/>
    <property type="match status" value="1"/>
</dbReference>
<dbReference type="GO" id="GO:0005737">
    <property type="term" value="C:cytoplasm"/>
    <property type="evidence" value="ECO:0007669"/>
    <property type="project" value="UniProtKB-SubCell"/>
</dbReference>
<dbReference type="Gene3D" id="3.30.70.1050">
    <property type="entry name" value="Trigger factor ribosome-binding domain"/>
    <property type="match status" value="1"/>
</dbReference>
<dbReference type="Pfam" id="PF05698">
    <property type="entry name" value="Trigger_C"/>
    <property type="match status" value="1"/>
</dbReference>
<dbReference type="InterPro" id="IPR008881">
    <property type="entry name" value="Trigger_fac_ribosome-bd_bac"/>
</dbReference>
<evidence type="ECO:0000256" key="7">
    <source>
        <dbReference type="ARBA" id="ARBA00023186"/>
    </source>
</evidence>
<comment type="caution">
    <text evidence="13">The sequence shown here is derived from an EMBL/GenBank/DDBJ whole genome shotgun (WGS) entry which is preliminary data.</text>
</comment>
<dbReference type="InterPro" id="IPR036611">
    <property type="entry name" value="Trigger_fac_ribosome-bd_sf"/>
</dbReference>
<dbReference type="EC" id="5.2.1.8" evidence="4"/>
<comment type="subcellular location">
    <subcellularLocation>
        <location evidence="2">Cytoplasm</location>
    </subcellularLocation>
</comment>
<dbReference type="AlphaFoldDB" id="A0A837I747"/>
<feature type="domain" description="Trigger factor ribosome-binding bacterial" evidence="11">
    <location>
        <begin position="14"/>
        <end position="127"/>
    </location>
</feature>
<dbReference type="PANTHER" id="PTHR30560:SF3">
    <property type="entry name" value="TRIGGER FACTOR-LIKE PROTEIN TIG, CHLOROPLASTIC"/>
    <property type="match status" value="1"/>
</dbReference>
<dbReference type="GO" id="GO:0043022">
    <property type="term" value="F:ribosome binding"/>
    <property type="evidence" value="ECO:0007669"/>
    <property type="project" value="TreeGrafter"/>
</dbReference>
<dbReference type="Proteomes" id="UP000034012">
    <property type="component" value="Unassembled WGS sequence"/>
</dbReference>
<dbReference type="EMBL" id="LCHK01000011">
    <property type="protein sequence ID" value="KKT32642.1"/>
    <property type="molecule type" value="Genomic_DNA"/>
</dbReference>
<proteinExistence type="inferred from homology"/>
<evidence type="ECO:0000259" key="11">
    <source>
        <dbReference type="Pfam" id="PF05697"/>
    </source>
</evidence>